<feature type="compositionally biased region" description="Basic and acidic residues" evidence="1">
    <location>
        <begin position="28"/>
        <end position="70"/>
    </location>
</feature>
<dbReference type="Proteomes" id="UP000567885">
    <property type="component" value="Unassembled WGS sequence"/>
</dbReference>
<gene>
    <name evidence="2" type="ORF">FHETE_10503</name>
</gene>
<protein>
    <submittedName>
        <fullName evidence="2">Uncharacterized protein</fullName>
    </submittedName>
</protein>
<feature type="compositionally biased region" description="Basic and acidic residues" evidence="1">
    <location>
        <begin position="171"/>
        <end position="183"/>
    </location>
</feature>
<sequence>MAAVRQDRVWNKDCLAVAVGACAEWSTSDDRSQNRGREKDSQTTGEENRCDEGGEKSGDGRERNDKKGLRQFDGSDIGVMINRQLEKPQARAELSWYWRQNVKREAGGAGACTGWCFERNHDDMPAAAIVWMTANAGCGLSKYAAGGVVAVATGRWAIQATARRRSAGNGDDERVCERGKWTR</sequence>
<feature type="region of interest" description="Disordered" evidence="1">
    <location>
        <begin position="25"/>
        <end position="71"/>
    </location>
</feature>
<evidence type="ECO:0000313" key="3">
    <source>
        <dbReference type="Proteomes" id="UP000567885"/>
    </source>
</evidence>
<reference evidence="2 3" key="1">
    <citation type="submission" date="2020-05" db="EMBL/GenBank/DDBJ databases">
        <title>Identification and distribution of gene clusters putatively required for synthesis of sphingolipid metabolism inhibitors in phylogenetically diverse species of the filamentous fungus Fusarium.</title>
        <authorList>
            <person name="Kim H.-S."/>
            <person name="Busman M."/>
            <person name="Brown D.W."/>
            <person name="Divon H."/>
            <person name="Uhlig S."/>
            <person name="Proctor R.H."/>
        </authorList>
    </citation>
    <scope>NUCLEOTIDE SEQUENCE [LARGE SCALE GENOMIC DNA]</scope>
    <source>
        <strain evidence="2 3">NRRL 20693</strain>
    </source>
</reference>
<comment type="caution">
    <text evidence="2">The sequence shown here is derived from an EMBL/GenBank/DDBJ whole genome shotgun (WGS) entry which is preliminary data.</text>
</comment>
<keyword evidence="3" id="KW-1185">Reference proteome</keyword>
<evidence type="ECO:0000256" key="1">
    <source>
        <dbReference type="SAM" id="MobiDB-lite"/>
    </source>
</evidence>
<dbReference type="EMBL" id="JAAGWQ010000290">
    <property type="protein sequence ID" value="KAF5657342.1"/>
    <property type="molecule type" value="Genomic_DNA"/>
</dbReference>
<feature type="region of interest" description="Disordered" evidence="1">
    <location>
        <begin position="163"/>
        <end position="183"/>
    </location>
</feature>
<name>A0A8H5STC6_FUSHE</name>
<proteinExistence type="predicted"/>
<accession>A0A8H5STC6</accession>
<organism evidence="2 3">
    <name type="scientific">Fusarium heterosporum</name>
    <dbReference type="NCBI Taxonomy" id="42747"/>
    <lineage>
        <taxon>Eukaryota</taxon>
        <taxon>Fungi</taxon>
        <taxon>Dikarya</taxon>
        <taxon>Ascomycota</taxon>
        <taxon>Pezizomycotina</taxon>
        <taxon>Sordariomycetes</taxon>
        <taxon>Hypocreomycetidae</taxon>
        <taxon>Hypocreales</taxon>
        <taxon>Nectriaceae</taxon>
        <taxon>Fusarium</taxon>
        <taxon>Fusarium heterosporum species complex</taxon>
    </lineage>
</organism>
<dbReference type="AlphaFoldDB" id="A0A8H5STC6"/>
<evidence type="ECO:0000313" key="2">
    <source>
        <dbReference type="EMBL" id="KAF5657342.1"/>
    </source>
</evidence>